<dbReference type="STRING" id="1043004.A0A074WVU7"/>
<feature type="compositionally biased region" description="Low complexity" evidence="1">
    <location>
        <begin position="775"/>
        <end position="796"/>
    </location>
</feature>
<dbReference type="GeneID" id="25415087"/>
<feature type="compositionally biased region" description="Basic residues" evidence="1">
    <location>
        <begin position="963"/>
        <end position="973"/>
    </location>
</feature>
<dbReference type="Proteomes" id="UP000027730">
    <property type="component" value="Unassembled WGS sequence"/>
</dbReference>
<organism evidence="5 6">
    <name type="scientific">Aureobasidium namibiae CBS 147.97</name>
    <dbReference type="NCBI Taxonomy" id="1043004"/>
    <lineage>
        <taxon>Eukaryota</taxon>
        <taxon>Fungi</taxon>
        <taxon>Dikarya</taxon>
        <taxon>Ascomycota</taxon>
        <taxon>Pezizomycotina</taxon>
        <taxon>Dothideomycetes</taxon>
        <taxon>Dothideomycetidae</taxon>
        <taxon>Dothideales</taxon>
        <taxon>Saccotheciaceae</taxon>
        <taxon>Aureobasidium</taxon>
    </lineage>
</organism>
<dbReference type="InterPro" id="IPR048537">
    <property type="entry name" value="RRN6_HB"/>
</dbReference>
<gene>
    <name evidence="5" type="ORF">M436DRAFT_72273</name>
</gene>
<dbReference type="Pfam" id="PF20639">
    <property type="entry name" value="Rrn6_K-rich"/>
    <property type="match status" value="1"/>
</dbReference>
<dbReference type="PANTHER" id="PTHR28221">
    <property type="entry name" value="RNA POLYMERASE I-SPECIFIC TRANSCRIPTION INITIATION FACTOR RRN6"/>
    <property type="match status" value="1"/>
</dbReference>
<evidence type="ECO:0000259" key="3">
    <source>
        <dbReference type="Pfam" id="PF20639"/>
    </source>
</evidence>
<evidence type="ECO:0008006" key="7">
    <source>
        <dbReference type="Google" id="ProtNLM"/>
    </source>
</evidence>
<dbReference type="OrthoDB" id="4090074at2759"/>
<evidence type="ECO:0000256" key="1">
    <source>
        <dbReference type="SAM" id="MobiDB-lite"/>
    </source>
</evidence>
<evidence type="ECO:0000313" key="5">
    <source>
        <dbReference type="EMBL" id="KEQ73872.1"/>
    </source>
</evidence>
<feature type="compositionally biased region" description="Polar residues" evidence="1">
    <location>
        <begin position="932"/>
        <end position="955"/>
    </location>
</feature>
<dbReference type="RefSeq" id="XP_013428204.1">
    <property type="nucleotide sequence ID" value="XM_013572750.1"/>
</dbReference>
<feature type="region of interest" description="Disordered" evidence="1">
    <location>
        <begin position="915"/>
        <end position="973"/>
    </location>
</feature>
<dbReference type="InterPro" id="IPR019350">
    <property type="entry name" value="RNA_pol_I-sp_TIF_RRN6-like"/>
</dbReference>
<dbReference type="Pfam" id="PF10214">
    <property type="entry name" value="Rrn6_beta-prop"/>
    <property type="match status" value="1"/>
</dbReference>
<accession>A0A074WVU7</accession>
<evidence type="ECO:0000259" key="4">
    <source>
        <dbReference type="Pfam" id="PF20640"/>
    </source>
</evidence>
<dbReference type="GO" id="GO:0070860">
    <property type="term" value="C:RNA polymerase I core factor complex"/>
    <property type="evidence" value="ECO:0007669"/>
    <property type="project" value="TreeGrafter"/>
</dbReference>
<dbReference type="GO" id="GO:0001179">
    <property type="term" value="F:RNA polymerase I general transcription initiation factor binding"/>
    <property type="evidence" value="ECO:0007669"/>
    <property type="project" value="TreeGrafter"/>
</dbReference>
<dbReference type="EMBL" id="KL584708">
    <property type="protein sequence ID" value="KEQ73872.1"/>
    <property type="molecule type" value="Genomic_DNA"/>
</dbReference>
<dbReference type="AlphaFoldDB" id="A0A074WVU7"/>
<dbReference type="PANTHER" id="PTHR28221:SF2">
    <property type="entry name" value="RNA POLYMERASE I-SPECIFIC TRANSCRIPTION INITIATION FACTOR RRN6"/>
    <property type="match status" value="1"/>
</dbReference>
<protein>
    <recommendedName>
        <fullName evidence="7">RNA polymerase I-specific transcription initiation factor RRN6-like protein</fullName>
    </recommendedName>
</protein>
<proteinExistence type="predicted"/>
<dbReference type="InterPro" id="IPR048535">
    <property type="entry name" value="RRN6_beta-prop"/>
</dbReference>
<feature type="compositionally biased region" description="Polar residues" evidence="1">
    <location>
        <begin position="42"/>
        <end position="56"/>
    </location>
</feature>
<evidence type="ECO:0000259" key="2">
    <source>
        <dbReference type="Pfam" id="PF10214"/>
    </source>
</evidence>
<sequence length="973" mass="107694">MADQSTTDLKYGHFGQIIYSQDDHTWLLPRKLESSSTLEPLGTSQLVFKPQPSQSRPDPIPTGKPSVHLNRQIADLLHFDPTIAPSAHLLVEPALVSQEIQKIITRHDPTTGHLLAFGRVPDHATKRSMTIVTFPAADHAHILRLVQVQPQKHGWERNKSVWIDVPRISGESGTWHAPQPIRQICFADADEDSNLARTLAVRTTTAVHIIRVAARKRASSWNSLTGTPSRFHTDQLCNLNLDLFSGLAPAHVAFNHWYSKQFITVDQYGTWHVWDSSLRQIPSEHGKTIELCRGATNDQAVPDEETTTTLLDDGWGRALWAGNVQTIITASRRCLGIYDIQAKPVRLQSPDLGIAGTPHWILDIMLNPLDPTLVFVLTSISLFCLRVQCLDEFDPESYSTAGAEIVMQCRHFRDPEDTGLGLSNFVDDIDVIVFIKSSLSPLATSFRFTPNESTPRFLKVADATKLVLPEIPTTTSSAALTFQIQPAKYGESVHHEQPSGPGKIYRDLSTRFFVGTAIASDMTVVQKLYYATPSTVLKSSSPEVAPPDWRGRLVQSHPRLQETGFVAQSLVNQGLGNTQEDQDVIVSSHADPRKSTRDDWTMLYELSHARATGAASKTEDFSRILSRIETALQAPEPTYDGPKLLSEVFDDQILVPDIDQAAAEFKDLVSAKTEHGEDMEDVDQRLQLARIGYSSLNLGSDSNMDLMAIYDNIVAHWLTPLSQTVPGRVRLVKEQLARRIAAGLCLASHVLRQPPVEPNEETIPETQATEEAYSFPQSSLPTPSPTATPSMTTVTSLSSHPSTLVSPEFARLQRYTTFAPDKPTPSPLPKGLTNTLAHWSLGRNPEKYDWLAVQREQEKKAEEEDEDLTPRERARLKRRAEKLLDKQRREAQKASAMSLANSQVPGIVSASQPAFMTPSRSEAPNVPHSARAASQGTQLLASSQAAPNMFTSQIQPGKFGGKPAKKKRRVVGF</sequence>
<feature type="domain" description="RRN6 K-rich C-terminal" evidence="3">
    <location>
        <begin position="834"/>
        <end position="973"/>
    </location>
</feature>
<keyword evidence="6" id="KW-1185">Reference proteome</keyword>
<dbReference type="GO" id="GO:0001163">
    <property type="term" value="F:RNA polymerase I transcription regulatory region sequence-specific DNA binding"/>
    <property type="evidence" value="ECO:0007669"/>
    <property type="project" value="TreeGrafter"/>
</dbReference>
<dbReference type="GO" id="GO:0042790">
    <property type="term" value="P:nucleolar large rRNA transcription by RNA polymerase I"/>
    <property type="evidence" value="ECO:0007669"/>
    <property type="project" value="TreeGrafter"/>
</dbReference>
<feature type="domain" description="RRN6 beta-propeller" evidence="2">
    <location>
        <begin position="108"/>
        <end position="458"/>
    </location>
</feature>
<dbReference type="InterPro" id="IPR048536">
    <property type="entry name" value="Rrn6_K-rich"/>
</dbReference>
<reference evidence="5 6" key="1">
    <citation type="journal article" date="2014" name="BMC Genomics">
        <title>Genome sequencing of four Aureobasidium pullulans varieties: biotechnological potential, stress tolerance, and description of new species.</title>
        <authorList>
            <person name="Gostin Ar C."/>
            <person name="Ohm R.A."/>
            <person name="Kogej T."/>
            <person name="Sonjak S."/>
            <person name="Turk M."/>
            <person name="Zajc J."/>
            <person name="Zalar P."/>
            <person name="Grube M."/>
            <person name="Sun H."/>
            <person name="Han J."/>
            <person name="Sharma A."/>
            <person name="Chiniquy J."/>
            <person name="Ngan C.Y."/>
            <person name="Lipzen A."/>
            <person name="Barry K."/>
            <person name="Grigoriev I.V."/>
            <person name="Gunde-Cimerman N."/>
        </authorList>
    </citation>
    <scope>NUCLEOTIDE SEQUENCE [LARGE SCALE GENOMIC DNA]</scope>
    <source>
        <strain evidence="5 6">CBS 147.97</strain>
    </source>
</reference>
<dbReference type="Pfam" id="PF20640">
    <property type="entry name" value="Rrn6_HB"/>
    <property type="match status" value="1"/>
</dbReference>
<feature type="region of interest" description="Disordered" evidence="1">
    <location>
        <begin position="42"/>
        <end position="66"/>
    </location>
</feature>
<feature type="region of interest" description="Disordered" evidence="1">
    <location>
        <begin position="775"/>
        <end position="801"/>
    </location>
</feature>
<feature type="domain" description="RRN6 helical bundle" evidence="4">
    <location>
        <begin position="579"/>
        <end position="748"/>
    </location>
</feature>
<name>A0A074WVU7_9PEZI</name>
<evidence type="ECO:0000313" key="6">
    <source>
        <dbReference type="Proteomes" id="UP000027730"/>
    </source>
</evidence>
<dbReference type="HOGENOM" id="CLU_005807_1_0_1"/>